<feature type="domain" description="Superoxide dismutase copper/zinc binding" evidence="4">
    <location>
        <begin position="89"/>
        <end position="190"/>
    </location>
</feature>
<reference evidence="5 6" key="1">
    <citation type="journal article" date="2019" name="Anaerobe">
        <title>Brachyspira catarrhinii sp. nov., an anaerobic intestinal spirochaete isolated from vervet monkeys may have been misidentified as Brachyspira aalborgi in previous studies.</title>
        <authorList>
            <person name="Phillips N.D."/>
            <person name="La T."/>
            <person name="Hampson D.J."/>
        </authorList>
    </citation>
    <scope>NUCLEOTIDE SEQUENCE [LARGE SCALE GENOMIC DNA]</scope>
    <source>
        <strain evidence="5 6">Z12</strain>
    </source>
</reference>
<dbReference type="InterPro" id="IPR001424">
    <property type="entry name" value="SOD_Cu_Zn_dom"/>
</dbReference>
<name>A0ABY2TR18_9SPIR</name>
<organism evidence="5 6">
    <name type="scientific">Brachyspira catarrhinii</name>
    <dbReference type="NCBI Taxonomy" id="2528966"/>
    <lineage>
        <taxon>Bacteria</taxon>
        <taxon>Pseudomonadati</taxon>
        <taxon>Spirochaetota</taxon>
        <taxon>Spirochaetia</taxon>
        <taxon>Brachyspirales</taxon>
        <taxon>Brachyspiraceae</taxon>
        <taxon>Brachyspira</taxon>
    </lineage>
</organism>
<evidence type="ECO:0000313" key="6">
    <source>
        <dbReference type="Proteomes" id="UP000310168"/>
    </source>
</evidence>
<dbReference type="Pfam" id="PF00080">
    <property type="entry name" value="Sod_Cu"/>
    <property type="match status" value="1"/>
</dbReference>
<gene>
    <name evidence="5" type="ORF">EZH24_05810</name>
</gene>
<proteinExistence type="inferred from homology"/>
<evidence type="ECO:0000256" key="1">
    <source>
        <dbReference type="ARBA" id="ARBA00010457"/>
    </source>
</evidence>
<evidence type="ECO:0000256" key="2">
    <source>
        <dbReference type="SAM" id="MobiDB-lite"/>
    </source>
</evidence>
<dbReference type="InterPro" id="IPR036423">
    <property type="entry name" value="SOD-like_Cu/Zn_dom_sf"/>
</dbReference>
<keyword evidence="6" id="KW-1185">Reference proteome</keyword>
<dbReference type="Gene3D" id="2.60.40.200">
    <property type="entry name" value="Superoxide dismutase, copper/zinc binding domain"/>
    <property type="match status" value="1"/>
</dbReference>
<dbReference type="EMBL" id="SJDU01000117">
    <property type="protein sequence ID" value="TKZ35331.1"/>
    <property type="molecule type" value="Genomic_DNA"/>
</dbReference>
<feature type="chain" id="PRO_5047389576" description="Superoxide dismutase copper/zinc binding domain-containing protein" evidence="3">
    <location>
        <begin position="37"/>
        <end position="203"/>
    </location>
</feature>
<feature type="region of interest" description="Disordered" evidence="2">
    <location>
        <begin position="42"/>
        <end position="72"/>
    </location>
</feature>
<protein>
    <recommendedName>
        <fullName evidence="4">Superoxide dismutase copper/zinc binding domain-containing protein</fullName>
    </recommendedName>
</protein>
<dbReference type="Proteomes" id="UP000310168">
    <property type="component" value="Unassembled WGS sequence"/>
</dbReference>
<evidence type="ECO:0000256" key="3">
    <source>
        <dbReference type="SAM" id="SignalP"/>
    </source>
</evidence>
<accession>A0ABY2TR18</accession>
<evidence type="ECO:0000313" key="5">
    <source>
        <dbReference type="EMBL" id="TKZ35331.1"/>
    </source>
</evidence>
<evidence type="ECO:0000259" key="4">
    <source>
        <dbReference type="Pfam" id="PF00080"/>
    </source>
</evidence>
<comment type="caution">
    <text evidence="5">The sequence shown here is derived from an EMBL/GenBank/DDBJ whole genome shotgun (WGS) entry which is preliminary data.</text>
</comment>
<sequence length="203" mass="21003">MIYKTKLLQRRSKTMTKILKILLVLSFASLVCFAQARRGATNQAGTNSVTQTRQGSTNQAGTNSAQVKPNSTTKNLVELNQRGAGKKIGTITVTETADGISIEVKAAGLTAQAGQVGFHLHDKNSVRPTKDASGKTVVGGGLGADIGDLGSLTVNADGSINQTVSSANIKYSDLTGKSLVIYANADATATGGSRTIIYAAAIF</sequence>
<keyword evidence="3" id="KW-0732">Signal</keyword>
<feature type="signal peptide" evidence="3">
    <location>
        <begin position="1"/>
        <end position="36"/>
    </location>
</feature>
<comment type="similarity">
    <text evidence="1">Belongs to the Cu-Zn superoxide dismutase family.</text>
</comment>
<dbReference type="SUPFAM" id="SSF49329">
    <property type="entry name" value="Cu,Zn superoxide dismutase-like"/>
    <property type="match status" value="1"/>
</dbReference>